<comment type="catalytic activity">
    <reaction evidence="5">
        <text>L-glutaminyl-[protein] + H2O = L-glutamyl-[protein] + NH4(+)</text>
        <dbReference type="Rhea" id="RHEA:16441"/>
        <dbReference type="Rhea" id="RHEA-COMP:10207"/>
        <dbReference type="Rhea" id="RHEA-COMP:10208"/>
        <dbReference type="ChEBI" id="CHEBI:15377"/>
        <dbReference type="ChEBI" id="CHEBI:28938"/>
        <dbReference type="ChEBI" id="CHEBI:29973"/>
        <dbReference type="ChEBI" id="CHEBI:30011"/>
        <dbReference type="EC" id="3.5.1.44"/>
    </reaction>
</comment>
<evidence type="ECO:0000259" key="9">
    <source>
        <dbReference type="PROSITE" id="PS50122"/>
    </source>
</evidence>
<evidence type="ECO:0000256" key="3">
    <source>
        <dbReference type="ARBA" id="ARBA00022801"/>
    </source>
</evidence>
<evidence type="ECO:0000256" key="6">
    <source>
        <dbReference type="PROSITE-ProRule" id="PRU00050"/>
    </source>
</evidence>
<dbReference type="EC" id="3.1.1.61" evidence="5"/>
<keyword evidence="5 7" id="KW-0597">Phosphoprotein</keyword>
<dbReference type="PANTHER" id="PTHR42872">
    <property type="entry name" value="PROTEIN-GLUTAMATE METHYLESTERASE/PROTEIN-GLUTAMINE GLUTAMINASE"/>
    <property type="match status" value="1"/>
</dbReference>
<dbReference type="EMBL" id="WNKS01000001">
    <property type="protein sequence ID" value="MTV29793.1"/>
    <property type="molecule type" value="Genomic_DNA"/>
</dbReference>
<dbReference type="GO" id="GO:0006935">
    <property type="term" value="P:chemotaxis"/>
    <property type="evidence" value="ECO:0007669"/>
    <property type="project" value="UniProtKB-UniRule"/>
</dbReference>
<dbReference type="SMART" id="SM00448">
    <property type="entry name" value="REC"/>
    <property type="match status" value="1"/>
</dbReference>
<keyword evidence="10" id="KW-0808">Transferase</keyword>
<evidence type="ECO:0000256" key="2">
    <source>
        <dbReference type="ARBA" id="ARBA00022500"/>
    </source>
</evidence>
<dbReference type="OrthoDB" id="9793421at2"/>
<keyword evidence="10" id="KW-0489">Methyltransferase</keyword>
<feature type="domain" description="CheB-type methylesterase" evidence="9">
    <location>
        <begin position="163"/>
        <end position="358"/>
    </location>
</feature>
<dbReference type="Pfam" id="PF00072">
    <property type="entry name" value="Response_reg"/>
    <property type="match status" value="1"/>
</dbReference>
<dbReference type="GO" id="GO:0008168">
    <property type="term" value="F:methyltransferase activity"/>
    <property type="evidence" value="ECO:0007669"/>
    <property type="project" value="UniProtKB-KW"/>
</dbReference>
<feature type="domain" description="Response regulatory" evidence="8">
    <location>
        <begin position="3"/>
        <end position="119"/>
    </location>
</feature>
<protein>
    <recommendedName>
        <fullName evidence="5">Protein-glutamate methylesterase/protein-glutamine glutaminase</fullName>
        <ecNumber evidence="5">3.1.1.61</ecNumber>
        <ecNumber evidence="5">3.5.1.44</ecNumber>
    </recommendedName>
</protein>
<dbReference type="PANTHER" id="PTHR42872:SF6">
    <property type="entry name" value="PROTEIN-GLUTAMATE METHYLESTERASE_PROTEIN-GLUTAMINE GLUTAMINASE"/>
    <property type="match status" value="1"/>
</dbReference>
<feature type="active site" evidence="5 6">
    <location>
        <position position="203"/>
    </location>
</feature>
<evidence type="ECO:0000256" key="7">
    <source>
        <dbReference type="PROSITE-ProRule" id="PRU00169"/>
    </source>
</evidence>
<dbReference type="EC" id="3.5.1.44" evidence="5"/>
<dbReference type="HAMAP" id="MF_00099">
    <property type="entry name" value="CheB_chemtxs"/>
    <property type="match status" value="1"/>
</dbReference>
<dbReference type="CDD" id="cd17541">
    <property type="entry name" value="REC_CheB-like"/>
    <property type="match status" value="1"/>
</dbReference>
<dbReference type="SUPFAM" id="SSF52738">
    <property type="entry name" value="Methylesterase CheB, C-terminal domain"/>
    <property type="match status" value="1"/>
</dbReference>
<feature type="active site" evidence="5 6">
    <location>
        <position position="300"/>
    </location>
</feature>
<proteinExistence type="inferred from homology"/>
<comment type="caution">
    <text evidence="10">The sequence shown here is derived from an EMBL/GenBank/DDBJ whole genome shotgun (WGS) entry which is preliminary data.</text>
</comment>
<dbReference type="Gene3D" id="3.40.50.2300">
    <property type="match status" value="1"/>
</dbReference>
<dbReference type="Proteomes" id="UP000439113">
    <property type="component" value="Unassembled WGS sequence"/>
</dbReference>
<evidence type="ECO:0000259" key="8">
    <source>
        <dbReference type="PROSITE" id="PS50110"/>
    </source>
</evidence>
<evidence type="ECO:0000313" key="10">
    <source>
        <dbReference type="EMBL" id="MTV29793.1"/>
    </source>
</evidence>
<evidence type="ECO:0000313" key="11">
    <source>
        <dbReference type="Proteomes" id="UP000439113"/>
    </source>
</evidence>
<gene>
    <name evidence="5 10" type="primary">cheB</name>
    <name evidence="10" type="ORF">GJ654_02155</name>
</gene>
<dbReference type="InterPro" id="IPR011006">
    <property type="entry name" value="CheY-like_superfamily"/>
</dbReference>
<comment type="subcellular location">
    <subcellularLocation>
        <location evidence="5">Cytoplasm</location>
    </subcellularLocation>
</comment>
<dbReference type="InterPro" id="IPR001789">
    <property type="entry name" value="Sig_transdc_resp-reg_receiver"/>
</dbReference>
<comment type="PTM">
    <text evidence="5">Phosphorylated by CheA. Phosphorylation of the N-terminal regulatory domain activates the methylesterase activity.</text>
</comment>
<keyword evidence="1 5" id="KW-0963">Cytoplasm</keyword>
<comment type="similarity">
    <text evidence="5">Belongs to the CheB family.</text>
</comment>
<dbReference type="GO" id="GO:0000156">
    <property type="term" value="F:phosphorelay response regulator activity"/>
    <property type="evidence" value="ECO:0007669"/>
    <property type="project" value="InterPro"/>
</dbReference>
<evidence type="ECO:0000256" key="5">
    <source>
        <dbReference type="HAMAP-Rule" id="MF_00099"/>
    </source>
</evidence>
<dbReference type="PROSITE" id="PS50122">
    <property type="entry name" value="CHEB"/>
    <property type="match status" value="1"/>
</dbReference>
<dbReference type="PIRSF" id="PIRSF000876">
    <property type="entry name" value="RR_chemtxs_CheB"/>
    <property type="match status" value="1"/>
</dbReference>
<dbReference type="GO" id="GO:0050568">
    <property type="term" value="F:protein-glutamine glutaminase activity"/>
    <property type="evidence" value="ECO:0007669"/>
    <property type="project" value="UniProtKB-UniRule"/>
</dbReference>
<dbReference type="GO" id="GO:0008984">
    <property type="term" value="F:protein-glutamate methylesterase activity"/>
    <property type="evidence" value="ECO:0007669"/>
    <property type="project" value="UniProtKB-UniRule"/>
</dbReference>
<dbReference type="Gene3D" id="3.40.50.180">
    <property type="entry name" value="Methylesterase CheB, C-terminal domain"/>
    <property type="match status" value="1"/>
</dbReference>
<dbReference type="AlphaFoldDB" id="A0A6N8DKR6"/>
<accession>A0A6N8DKR6</accession>
<feature type="active site" evidence="5 6">
    <location>
        <position position="176"/>
    </location>
</feature>
<comment type="domain">
    <text evidence="5">Contains a C-terminal catalytic domain, and an N-terminal region which modulates catalytic activity.</text>
</comment>
<dbReference type="RefSeq" id="WP_155444439.1">
    <property type="nucleotide sequence ID" value="NZ_JAOQNR010000001.1"/>
</dbReference>
<dbReference type="Pfam" id="PF01339">
    <property type="entry name" value="CheB_methylest"/>
    <property type="match status" value="1"/>
</dbReference>
<sequence>MIKVLVVDDSALMRKHLTQLLESAGGFTTRAARNGAEALAALEEAEFDVVTLDINMPVMDGITCLSRIMTANPKPVVMVSSLTQEGAAATLEALSLGAVDYVQKPDGTISLSIEVIERELISKIRAAARARPRRALGLRDRIVQARDREAPTRAASPSVASGLGAGARGLVLVGVSTGGPGALEDILPRLPKNFPWPIIVAQHMPASFTGVFARRMNDICDLEVIEVARQTPVEPGVVYLAKGDADLLVTRRGAGYSATPVPASRDHIWHPSVERLVESALDVAPANRLIGVQLTGMGHDGAAAMANVKKRGGLTIAQDEASCVVFGMPAELIARGGASVILPCDAIAGQLNSWLGVARDQGGRVNAR</sequence>
<dbReference type="InterPro" id="IPR000673">
    <property type="entry name" value="Sig_transdc_resp-reg_Me-estase"/>
</dbReference>
<dbReference type="GO" id="GO:0032259">
    <property type="term" value="P:methylation"/>
    <property type="evidence" value="ECO:0007669"/>
    <property type="project" value="UniProtKB-KW"/>
</dbReference>
<dbReference type="GO" id="GO:0005737">
    <property type="term" value="C:cytoplasm"/>
    <property type="evidence" value="ECO:0007669"/>
    <property type="project" value="UniProtKB-SubCell"/>
</dbReference>
<organism evidence="10 11">
    <name type="scientific">Rhodoblastus acidophilus</name>
    <name type="common">Rhodopseudomonas acidophila</name>
    <dbReference type="NCBI Taxonomy" id="1074"/>
    <lineage>
        <taxon>Bacteria</taxon>
        <taxon>Pseudomonadati</taxon>
        <taxon>Pseudomonadota</taxon>
        <taxon>Alphaproteobacteria</taxon>
        <taxon>Hyphomicrobiales</taxon>
        <taxon>Rhodoblastaceae</taxon>
        <taxon>Rhodoblastus</taxon>
    </lineage>
</organism>
<dbReference type="NCBIfam" id="NF001965">
    <property type="entry name" value="PRK00742.1"/>
    <property type="match status" value="1"/>
</dbReference>
<reference evidence="10 11" key="1">
    <citation type="submission" date="2019-11" db="EMBL/GenBank/DDBJ databases">
        <title>Whole-genome sequence of a Rhodoblastus acidophilus DSM 142.</title>
        <authorList>
            <person name="Kyndt J.A."/>
            <person name="Meyer T.E."/>
        </authorList>
    </citation>
    <scope>NUCLEOTIDE SEQUENCE [LARGE SCALE GENOMIC DNA]</scope>
    <source>
        <strain evidence="10 11">DSM 142</strain>
    </source>
</reference>
<dbReference type="InterPro" id="IPR008248">
    <property type="entry name" value="CheB-like"/>
</dbReference>
<keyword evidence="3 5" id="KW-0378">Hydrolase</keyword>
<comment type="function">
    <text evidence="5">Involved in chemotaxis. Part of a chemotaxis signal transduction system that modulates chemotaxis in response to various stimuli. Catalyzes the demethylation of specific methylglutamate residues introduced into the chemoreceptors (methyl-accepting chemotaxis proteins or MCP) by CheR. Also mediates the irreversible deamidation of specific glutamine residues to glutamic acid.</text>
</comment>
<dbReference type="InterPro" id="IPR035909">
    <property type="entry name" value="CheB_C"/>
</dbReference>
<evidence type="ECO:0000256" key="4">
    <source>
        <dbReference type="ARBA" id="ARBA00048267"/>
    </source>
</evidence>
<dbReference type="PROSITE" id="PS50110">
    <property type="entry name" value="RESPONSE_REGULATORY"/>
    <property type="match status" value="1"/>
</dbReference>
<dbReference type="SUPFAM" id="SSF52172">
    <property type="entry name" value="CheY-like"/>
    <property type="match status" value="1"/>
</dbReference>
<name>A0A6N8DKR6_RHOAC</name>
<keyword evidence="2 5" id="KW-0145">Chemotaxis</keyword>
<comment type="catalytic activity">
    <reaction evidence="4 5">
        <text>[protein]-L-glutamate 5-O-methyl ester + H2O = L-glutamyl-[protein] + methanol + H(+)</text>
        <dbReference type="Rhea" id="RHEA:23236"/>
        <dbReference type="Rhea" id="RHEA-COMP:10208"/>
        <dbReference type="Rhea" id="RHEA-COMP:10311"/>
        <dbReference type="ChEBI" id="CHEBI:15377"/>
        <dbReference type="ChEBI" id="CHEBI:15378"/>
        <dbReference type="ChEBI" id="CHEBI:17790"/>
        <dbReference type="ChEBI" id="CHEBI:29973"/>
        <dbReference type="ChEBI" id="CHEBI:82795"/>
        <dbReference type="EC" id="3.1.1.61"/>
    </reaction>
</comment>
<dbReference type="CDD" id="cd16432">
    <property type="entry name" value="CheB_Rec"/>
    <property type="match status" value="1"/>
</dbReference>
<feature type="modified residue" description="4-aspartylphosphate" evidence="5 7">
    <location>
        <position position="53"/>
    </location>
</feature>
<evidence type="ECO:0000256" key="1">
    <source>
        <dbReference type="ARBA" id="ARBA00022490"/>
    </source>
</evidence>